<keyword evidence="2" id="KW-1185">Reference proteome</keyword>
<reference evidence="1" key="1">
    <citation type="journal article" date="2023" name="Science">
        <title>Genome structures resolve the early diversification of teleost fishes.</title>
        <authorList>
            <person name="Parey E."/>
            <person name="Louis A."/>
            <person name="Montfort J."/>
            <person name="Bouchez O."/>
            <person name="Roques C."/>
            <person name="Iampietro C."/>
            <person name="Lluch J."/>
            <person name="Castinel A."/>
            <person name="Donnadieu C."/>
            <person name="Desvignes T."/>
            <person name="Floi Bucao C."/>
            <person name="Jouanno E."/>
            <person name="Wen M."/>
            <person name="Mejri S."/>
            <person name="Dirks R."/>
            <person name="Jansen H."/>
            <person name="Henkel C."/>
            <person name="Chen W.J."/>
            <person name="Zahm M."/>
            <person name="Cabau C."/>
            <person name="Klopp C."/>
            <person name="Thompson A.W."/>
            <person name="Robinson-Rechavi M."/>
            <person name="Braasch I."/>
            <person name="Lecointre G."/>
            <person name="Bobe J."/>
            <person name="Postlethwait J.H."/>
            <person name="Berthelot C."/>
            <person name="Roest Crollius H."/>
            <person name="Guiguen Y."/>
        </authorList>
    </citation>
    <scope>NUCLEOTIDE SEQUENCE</scope>
    <source>
        <strain evidence="1">NC1722</strain>
    </source>
</reference>
<sequence length="293" mass="32528">MGVDPPPLTLDAPEGTTIKLPDDFAIVPYIAGDIILSLIPNGTARPAFAENRRAGVPDEVWLNHLHKVLIEKDGMLQETPVTYSGFFSHSQRKEDVRPRATVGVFPVYYDKASSTAMQKHSMLVVMKAIEFVNPGQVPVIEGDCPLYAQQKINKESLEHPESSAAEQKKFLKHLKALCDLVKDDKVVNPFKEMGPDLITLDTGEVMDHEIANCLREAPNIGKAMFMEFVRDRIEKATKPLSDVIPRANLFTFTNKPPVDLKKGANKLRSAKVNTALVTKLFLSLQAHPDSDMD</sequence>
<dbReference type="Proteomes" id="UP001221898">
    <property type="component" value="Unassembled WGS sequence"/>
</dbReference>
<comment type="caution">
    <text evidence="1">The sequence shown here is derived from an EMBL/GenBank/DDBJ whole genome shotgun (WGS) entry which is preliminary data.</text>
</comment>
<evidence type="ECO:0000313" key="1">
    <source>
        <dbReference type="EMBL" id="KAJ8371539.1"/>
    </source>
</evidence>
<organism evidence="1 2">
    <name type="scientific">Aldrovandia affinis</name>
    <dbReference type="NCBI Taxonomy" id="143900"/>
    <lineage>
        <taxon>Eukaryota</taxon>
        <taxon>Metazoa</taxon>
        <taxon>Chordata</taxon>
        <taxon>Craniata</taxon>
        <taxon>Vertebrata</taxon>
        <taxon>Euteleostomi</taxon>
        <taxon>Actinopterygii</taxon>
        <taxon>Neopterygii</taxon>
        <taxon>Teleostei</taxon>
        <taxon>Notacanthiformes</taxon>
        <taxon>Halosauridae</taxon>
        <taxon>Aldrovandia</taxon>
    </lineage>
</organism>
<protein>
    <submittedName>
        <fullName evidence="1">Uncharacterized protein</fullName>
    </submittedName>
</protein>
<proteinExistence type="predicted"/>
<dbReference type="EMBL" id="JAINUG010000446">
    <property type="protein sequence ID" value="KAJ8371539.1"/>
    <property type="molecule type" value="Genomic_DNA"/>
</dbReference>
<dbReference type="PANTHER" id="PTHR47018">
    <property type="entry name" value="CXC DOMAIN-CONTAINING PROTEIN-RELATED"/>
    <property type="match status" value="1"/>
</dbReference>
<name>A0AAD7W195_9TELE</name>
<accession>A0AAD7W195</accession>
<evidence type="ECO:0000313" key="2">
    <source>
        <dbReference type="Proteomes" id="UP001221898"/>
    </source>
</evidence>
<gene>
    <name evidence="1" type="ORF">AAFF_G00307400</name>
</gene>
<dbReference type="AlphaFoldDB" id="A0AAD7W195"/>